<dbReference type="Pfam" id="PF03551">
    <property type="entry name" value="PadR"/>
    <property type="match status" value="1"/>
</dbReference>
<proteinExistence type="predicted"/>
<accession>A0A2B5WCQ1</accession>
<dbReference type="AlphaFoldDB" id="A0A2B5WCQ1"/>
<dbReference type="PANTHER" id="PTHR43252:SF7">
    <property type="entry name" value="TRANSCRIPTIONAL REGULATOR YQJI"/>
    <property type="match status" value="1"/>
</dbReference>
<protein>
    <submittedName>
        <fullName evidence="2">PadR family transcriptional regulator</fullName>
    </submittedName>
</protein>
<sequence>MNTKLFMLGLLMEKNRHPYEVQQLLKNSEMKYYIKITKGSLYYTFEQLEKRGFIEVVDIIRNEQRPERTIYGITKSGKQEFEHLLLEQMIKKEDMHRPIYEALLFAQYGEEELILEQLKTKISQLTLYLTTTLQKVYEEKCGKESVAKLYILSSVILHLRTELKVLQSLYNNIKNEKIDNIGNDVLREIENQCL</sequence>
<organism evidence="2 3">
    <name type="scientific">Bacillus wiedmannii</name>
    <dbReference type="NCBI Taxonomy" id="1890302"/>
    <lineage>
        <taxon>Bacteria</taxon>
        <taxon>Bacillati</taxon>
        <taxon>Bacillota</taxon>
        <taxon>Bacilli</taxon>
        <taxon>Bacillales</taxon>
        <taxon>Bacillaceae</taxon>
        <taxon>Bacillus</taxon>
        <taxon>Bacillus cereus group</taxon>
    </lineage>
</organism>
<dbReference type="SUPFAM" id="SSF46785">
    <property type="entry name" value="Winged helix' DNA-binding domain"/>
    <property type="match status" value="1"/>
</dbReference>
<gene>
    <name evidence="2" type="ORF">COI65_28545</name>
</gene>
<name>A0A2B5WCQ1_9BACI</name>
<comment type="caution">
    <text evidence="2">The sequence shown here is derived from an EMBL/GenBank/DDBJ whole genome shotgun (WGS) entry which is preliminary data.</text>
</comment>
<reference evidence="2 3" key="1">
    <citation type="submission" date="2017-09" db="EMBL/GenBank/DDBJ databases">
        <title>Large-scale bioinformatics analysis of Bacillus genomes uncovers conserved roles of natural products in bacterial physiology.</title>
        <authorList>
            <consortium name="Agbiome Team Llc"/>
            <person name="Bleich R.M."/>
            <person name="Grubbs K.J."/>
            <person name="Santa Maria K.C."/>
            <person name="Allen S.E."/>
            <person name="Farag S."/>
            <person name="Shank E.A."/>
            <person name="Bowers A."/>
        </authorList>
    </citation>
    <scope>NUCLEOTIDE SEQUENCE [LARGE SCALE GENOMIC DNA]</scope>
    <source>
        <strain evidence="2 3">AFS029838</strain>
    </source>
</reference>
<evidence type="ECO:0000313" key="3">
    <source>
        <dbReference type="Proteomes" id="UP000222503"/>
    </source>
</evidence>
<feature type="domain" description="Transcription regulator PadR N-terminal" evidence="1">
    <location>
        <begin position="7"/>
        <end position="82"/>
    </location>
</feature>
<dbReference type="EMBL" id="NUUQ01000075">
    <property type="protein sequence ID" value="PHG55928.1"/>
    <property type="molecule type" value="Genomic_DNA"/>
</dbReference>
<dbReference type="RefSeq" id="WP_098115513.1">
    <property type="nucleotide sequence ID" value="NZ_NUBN01000013.1"/>
</dbReference>
<dbReference type="InterPro" id="IPR036390">
    <property type="entry name" value="WH_DNA-bd_sf"/>
</dbReference>
<evidence type="ECO:0000313" key="2">
    <source>
        <dbReference type="EMBL" id="PHG55928.1"/>
    </source>
</evidence>
<evidence type="ECO:0000259" key="1">
    <source>
        <dbReference type="Pfam" id="PF03551"/>
    </source>
</evidence>
<dbReference type="InterPro" id="IPR036388">
    <property type="entry name" value="WH-like_DNA-bd_sf"/>
</dbReference>
<dbReference type="InterPro" id="IPR005149">
    <property type="entry name" value="Tscrpt_reg_PadR_N"/>
</dbReference>
<dbReference type="Proteomes" id="UP000222503">
    <property type="component" value="Unassembled WGS sequence"/>
</dbReference>
<dbReference type="PANTHER" id="PTHR43252">
    <property type="entry name" value="TRANSCRIPTIONAL REGULATOR YQJI"/>
    <property type="match status" value="1"/>
</dbReference>
<dbReference type="Gene3D" id="1.10.10.10">
    <property type="entry name" value="Winged helix-like DNA-binding domain superfamily/Winged helix DNA-binding domain"/>
    <property type="match status" value="1"/>
</dbReference>